<dbReference type="PROSITE" id="PS51918">
    <property type="entry name" value="RADICAL_SAM"/>
    <property type="match status" value="1"/>
</dbReference>
<evidence type="ECO:0000313" key="7">
    <source>
        <dbReference type="EMBL" id="MBK3519054.1"/>
    </source>
</evidence>
<dbReference type="InterPro" id="IPR051198">
    <property type="entry name" value="BchE-like"/>
</dbReference>
<dbReference type="Proteomes" id="UP000605676">
    <property type="component" value="Unassembled WGS sequence"/>
</dbReference>
<keyword evidence="3" id="KW-0479">Metal-binding</keyword>
<dbReference type="EMBL" id="JAENRR010000051">
    <property type="protein sequence ID" value="MBK3519054.1"/>
    <property type="molecule type" value="Genomic_DNA"/>
</dbReference>
<evidence type="ECO:0000256" key="3">
    <source>
        <dbReference type="ARBA" id="ARBA00022723"/>
    </source>
</evidence>
<keyword evidence="2" id="KW-0949">S-adenosyl-L-methionine</keyword>
<keyword evidence="8" id="KW-1185">Reference proteome</keyword>
<dbReference type="SMART" id="SM00729">
    <property type="entry name" value="Elp3"/>
    <property type="match status" value="1"/>
</dbReference>
<protein>
    <submittedName>
        <fullName evidence="7">Radical SAM protein</fullName>
    </submittedName>
</protein>
<dbReference type="InterPro" id="IPR058240">
    <property type="entry name" value="rSAM_sf"/>
</dbReference>
<dbReference type="SUPFAM" id="SSF102114">
    <property type="entry name" value="Radical SAM enzymes"/>
    <property type="match status" value="1"/>
</dbReference>
<dbReference type="SFLD" id="SFLDG01082">
    <property type="entry name" value="B12-binding_domain_containing"/>
    <property type="match status" value="1"/>
</dbReference>
<dbReference type="Gene3D" id="3.80.30.20">
    <property type="entry name" value="tm_1862 like domain"/>
    <property type="match status" value="1"/>
</dbReference>
<evidence type="ECO:0000256" key="5">
    <source>
        <dbReference type="ARBA" id="ARBA00023014"/>
    </source>
</evidence>
<keyword evidence="4" id="KW-0408">Iron</keyword>
<comment type="cofactor">
    <cofactor evidence="1">
        <name>[4Fe-4S] cluster</name>
        <dbReference type="ChEBI" id="CHEBI:49883"/>
    </cofactor>
</comment>
<dbReference type="RefSeq" id="WP_200466275.1">
    <property type="nucleotide sequence ID" value="NZ_JAENRR010000051.1"/>
</dbReference>
<reference evidence="7 8" key="1">
    <citation type="submission" date="2021-01" db="EMBL/GenBank/DDBJ databases">
        <title>Carboxyliciviraga sp.nov., isolated from coastal sediments.</title>
        <authorList>
            <person name="Lu D."/>
            <person name="Zhang T."/>
        </authorList>
    </citation>
    <scope>NUCLEOTIDE SEQUENCE [LARGE SCALE GENOMIC DNA]</scope>
    <source>
        <strain evidence="7 8">N1Y132</strain>
    </source>
</reference>
<keyword evidence="5" id="KW-0411">Iron-sulfur</keyword>
<proteinExistence type="predicted"/>
<evidence type="ECO:0000256" key="2">
    <source>
        <dbReference type="ARBA" id="ARBA00022691"/>
    </source>
</evidence>
<evidence type="ECO:0000313" key="8">
    <source>
        <dbReference type="Proteomes" id="UP000605676"/>
    </source>
</evidence>
<evidence type="ECO:0000259" key="6">
    <source>
        <dbReference type="PROSITE" id="PS51918"/>
    </source>
</evidence>
<dbReference type="InterPro" id="IPR023404">
    <property type="entry name" value="rSAM_horseshoe"/>
</dbReference>
<organism evidence="7 8">
    <name type="scientific">Carboxylicivirga marina</name>
    <dbReference type="NCBI Taxonomy" id="2800988"/>
    <lineage>
        <taxon>Bacteria</taxon>
        <taxon>Pseudomonadati</taxon>
        <taxon>Bacteroidota</taxon>
        <taxon>Bacteroidia</taxon>
        <taxon>Marinilabiliales</taxon>
        <taxon>Marinilabiliaceae</taxon>
        <taxon>Carboxylicivirga</taxon>
    </lineage>
</organism>
<dbReference type="SFLD" id="SFLDS00029">
    <property type="entry name" value="Radical_SAM"/>
    <property type="match status" value="1"/>
</dbReference>
<dbReference type="Pfam" id="PF04055">
    <property type="entry name" value="Radical_SAM"/>
    <property type="match status" value="1"/>
</dbReference>
<evidence type="ECO:0000256" key="1">
    <source>
        <dbReference type="ARBA" id="ARBA00001966"/>
    </source>
</evidence>
<dbReference type="InterPro" id="IPR007197">
    <property type="entry name" value="rSAM"/>
</dbReference>
<dbReference type="InterPro" id="IPR006638">
    <property type="entry name" value="Elp3/MiaA/NifB-like_rSAM"/>
</dbReference>
<accession>A0ABS1HMZ5</accession>
<sequence length="728" mass="82466">MSQVLILTPPFTQLNTPYPATAYLKGYLNTLGIKSAQADLGINVINKLFTKSGLSRLFDNVTEENVVGDNAKRIWLLKVEYIAQVDRVMNYLKEPTVDEAQLIVNSNVLPESGRFSHLNDEIEAFGTMGLLDRAKHYSTLFLEDLSDFIIEVVDANFGFSRYAERLGRSAASFDEIYSKLNKPLTLVEQLLIEELSGLMLRFNPELVLLSVPFPGNLFSAFRIGQWLKANYSDVKISMGGGFVNTELRDLSDARVFEFCDFITLDDGEMPIRCLWEYLKGQREVSQLKRTFLCQKEEVYYLDGAEELDVHINQIGTPDYSDVEWGKYISVLEVANPMFRLWSDGQWLKLTLAHGCYWGKCAFCDGSLDYIGRYQPCKVDIITDRMEALMKQTGKRGFHFVDEAAPPALLKDLALEILRRKLNVVWWTNIRFEKNFTADLCLLLKQSGCIAVAGGLEVASARVLKMINKGVSIEQVTNVTSNLSQAGIMIHAYLMYGFPTQTAQETIDSLEVVRQLFELGVVNSGFWHQFALTAHSPVGRNAHKYNVEITKGLGGTFAINDLEFVDKQGTTHAQYSEGLKKALYNYMHGVGFDFPLSDWFEFKVPRTTLPPGLLEGYLNNRVVVKDDSRVLWLGHGVSTHFFMKKKGKKQVEMAELTLVSTKSHLVITTKVRLGKWLVNTLKHASFTQRKLVTFRMLQEDYEDNKLGDFDVFIGSYTFSKLKESGLIIV</sequence>
<comment type="caution">
    <text evidence="7">The sequence shown here is derived from an EMBL/GenBank/DDBJ whole genome shotgun (WGS) entry which is preliminary data.</text>
</comment>
<gene>
    <name evidence="7" type="ORF">JIV24_17030</name>
</gene>
<evidence type="ECO:0000256" key="4">
    <source>
        <dbReference type="ARBA" id="ARBA00023004"/>
    </source>
</evidence>
<dbReference type="PANTHER" id="PTHR43409">
    <property type="entry name" value="ANAEROBIC MAGNESIUM-PROTOPORPHYRIN IX MONOMETHYL ESTER CYCLASE-RELATED"/>
    <property type="match status" value="1"/>
</dbReference>
<feature type="domain" description="Radical SAM core" evidence="6">
    <location>
        <begin position="341"/>
        <end position="559"/>
    </location>
</feature>
<name>A0ABS1HMZ5_9BACT</name>